<gene>
    <name evidence="2" type="ORF">ELQ92_03830</name>
</gene>
<keyword evidence="3" id="KW-1185">Reference proteome</keyword>
<name>A0A3S4AGI4_9MICO</name>
<proteinExistence type="predicted"/>
<dbReference type="Gene3D" id="3.40.50.720">
    <property type="entry name" value="NAD(P)-binding Rossmann-like Domain"/>
    <property type="match status" value="1"/>
</dbReference>
<dbReference type="Pfam" id="PF00106">
    <property type="entry name" value="adh_short"/>
    <property type="match status" value="1"/>
</dbReference>
<reference evidence="2 3" key="1">
    <citation type="submission" date="2018-12" db="EMBL/GenBank/DDBJ databases">
        <authorList>
            <person name="Li F."/>
        </authorList>
    </citation>
    <scope>NUCLEOTIDE SEQUENCE [LARGE SCALE GENOMIC DNA]</scope>
    <source>
        <strain evidence="2 3">8H24J-4-2</strain>
    </source>
</reference>
<dbReference type="OrthoDB" id="4577644at2"/>
<comment type="caution">
    <text evidence="2">The sequence shown here is derived from an EMBL/GenBank/DDBJ whole genome shotgun (WGS) entry which is preliminary data.</text>
</comment>
<dbReference type="PANTHER" id="PTHR43157">
    <property type="entry name" value="PHOSPHATIDYLINOSITOL-GLYCAN BIOSYNTHESIS CLASS F PROTEIN-RELATED"/>
    <property type="match status" value="1"/>
</dbReference>
<keyword evidence="1" id="KW-0560">Oxidoreductase</keyword>
<dbReference type="PANTHER" id="PTHR43157:SF31">
    <property type="entry name" value="PHOSPHATIDYLINOSITOL-GLYCAN BIOSYNTHESIS CLASS F PROTEIN"/>
    <property type="match status" value="1"/>
</dbReference>
<dbReference type="Proteomes" id="UP000288603">
    <property type="component" value="Unassembled WGS sequence"/>
</dbReference>
<accession>A0A3S4AGI4</accession>
<dbReference type="RefSeq" id="WP_128497627.1">
    <property type="nucleotide sequence ID" value="NZ_RZNC01000001.1"/>
</dbReference>
<organism evidence="2 3">
    <name type="scientific">Labedella populi</name>
    <dbReference type="NCBI Taxonomy" id="2498850"/>
    <lineage>
        <taxon>Bacteria</taxon>
        <taxon>Bacillati</taxon>
        <taxon>Actinomycetota</taxon>
        <taxon>Actinomycetes</taxon>
        <taxon>Micrococcales</taxon>
        <taxon>Microbacteriaceae</taxon>
        <taxon>Labedella</taxon>
    </lineage>
</organism>
<dbReference type="PRINTS" id="PR00081">
    <property type="entry name" value="GDHRDH"/>
</dbReference>
<dbReference type="EMBL" id="RZNC01000001">
    <property type="protein sequence ID" value="RWZ68358.1"/>
    <property type="molecule type" value="Genomic_DNA"/>
</dbReference>
<protein>
    <submittedName>
        <fullName evidence="2">SDR family NAD(P)-dependent oxidoreductase</fullName>
    </submittedName>
</protein>
<evidence type="ECO:0000256" key="1">
    <source>
        <dbReference type="ARBA" id="ARBA00023002"/>
    </source>
</evidence>
<evidence type="ECO:0000313" key="2">
    <source>
        <dbReference type="EMBL" id="RWZ68358.1"/>
    </source>
</evidence>
<dbReference type="InterPro" id="IPR002347">
    <property type="entry name" value="SDR_fam"/>
</dbReference>
<dbReference type="AlphaFoldDB" id="A0A3S4AGI4"/>
<dbReference type="GO" id="GO:0016491">
    <property type="term" value="F:oxidoreductase activity"/>
    <property type="evidence" value="ECO:0007669"/>
    <property type="project" value="UniProtKB-KW"/>
</dbReference>
<dbReference type="InterPro" id="IPR036291">
    <property type="entry name" value="NAD(P)-bd_dom_sf"/>
</dbReference>
<sequence>MTTRGSRHWDPERLPSQVGRVVAITGANAGLGFFTSLQLARAGARVVLACRDETRAETARAAIRRLVPEASVDVVRIDTSDLASVGDAALALSALNRLDVLITNAGVVHPPRERALTGDGLELVGATNHFGHFALVAGVIDALERTPGARVVTLGSLATRLVRLDVDDLQLERRYTGWRAYAQSKIMAWSFGLELDRRLRASGLGTRALVAHPGYSITGRTPIVRGVNEPGAGQRFVDNLQASFTQGKDRGAWPTVRAAVDAGAEGGESFGPRFFIKGAPVPQMPVGVVRDRATATAIWTESERATGVRLLSAS</sequence>
<dbReference type="SUPFAM" id="SSF51735">
    <property type="entry name" value="NAD(P)-binding Rossmann-fold domains"/>
    <property type="match status" value="1"/>
</dbReference>
<evidence type="ECO:0000313" key="3">
    <source>
        <dbReference type="Proteomes" id="UP000288603"/>
    </source>
</evidence>